<dbReference type="AlphaFoldDB" id="D5AAL6"/>
<dbReference type="OMA" id="QRECYDI"/>
<protein>
    <recommendedName>
        <fullName evidence="8">Epidermal patterning factor-like protein</fullName>
    </recommendedName>
</protein>
<evidence type="ECO:0000256" key="4">
    <source>
        <dbReference type="ARBA" id="ARBA00022729"/>
    </source>
</evidence>
<evidence type="ECO:0000256" key="2">
    <source>
        <dbReference type="ARBA" id="ARBA00008127"/>
    </source>
</evidence>
<reference evidence="7" key="1">
    <citation type="submission" date="2010-04" db="EMBL/GenBank/DDBJ databases">
        <authorList>
            <person name="Reid K.E."/>
            <person name="Liao N."/>
            <person name="Chan S."/>
            <person name="Docking R."/>
            <person name="Taylor G."/>
            <person name="Moore R."/>
            <person name="Mayo M."/>
            <person name="Munro S."/>
            <person name="King J."/>
            <person name="Yanchuk A."/>
            <person name="Holt R."/>
            <person name="Jones S."/>
            <person name="Marra M."/>
            <person name="Ritland C.E."/>
            <person name="Ritland K."/>
            <person name="Bohlmann J."/>
        </authorList>
    </citation>
    <scope>NUCLEOTIDE SEQUENCE</scope>
    <source>
        <tissue evidence="7">Bud</tissue>
    </source>
</reference>
<dbReference type="EMBL" id="BT123254">
    <property type="protein sequence ID" value="ADE76585.1"/>
    <property type="molecule type" value="mRNA"/>
</dbReference>
<evidence type="ECO:0000313" key="7">
    <source>
        <dbReference type="EMBL" id="ADE76585.1"/>
    </source>
</evidence>
<keyword evidence="5" id="KW-1015">Disulfide bond</keyword>
<dbReference type="PANTHER" id="PTHR33109">
    <property type="entry name" value="EPIDERMAL PATTERNING FACTOR-LIKE PROTEIN 4"/>
    <property type="match status" value="1"/>
</dbReference>
<comment type="similarity">
    <text evidence="2">Belongs to the plant cysteine rich small secretory peptide family. Epidermal patterning factor subfamily.</text>
</comment>
<evidence type="ECO:0000256" key="5">
    <source>
        <dbReference type="ARBA" id="ARBA00023157"/>
    </source>
</evidence>
<dbReference type="InterPro" id="IPR039455">
    <property type="entry name" value="EPFL"/>
</dbReference>
<feature type="transmembrane region" description="Helical" evidence="6">
    <location>
        <begin position="27"/>
        <end position="43"/>
    </location>
</feature>
<keyword evidence="4" id="KW-0732">Signal</keyword>
<keyword evidence="3" id="KW-0964">Secreted</keyword>
<organism evidence="7">
    <name type="scientific">Picea sitchensis</name>
    <name type="common">Sitka spruce</name>
    <name type="synonym">Pinus sitchensis</name>
    <dbReference type="NCBI Taxonomy" id="3332"/>
    <lineage>
        <taxon>Eukaryota</taxon>
        <taxon>Viridiplantae</taxon>
        <taxon>Streptophyta</taxon>
        <taxon>Embryophyta</taxon>
        <taxon>Tracheophyta</taxon>
        <taxon>Spermatophyta</taxon>
        <taxon>Pinopsida</taxon>
        <taxon>Pinidae</taxon>
        <taxon>Conifers I</taxon>
        <taxon>Pinales</taxon>
        <taxon>Pinaceae</taxon>
        <taxon>Picea</taxon>
    </lineage>
</organism>
<keyword evidence="6" id="KW-1133">Transmembrane helix</keyword>
<comment type="subcellular location">
    <subcellularLocation>
        <location evidence="1">Secreted</location>
    </subcellularLocation>
</comment>
<sequence length="120" mass="13958">MQGFSQKNQRECYDIRSLWGYFHSRRRVLQFLIFMVVMMYVFVDSGESYFVIKPGGEQASPGTSSTRALVGSSPPDCRLKCKRCSPCVRVKVPIHLRSATSQDYYPEVWKCKCKNWLYNP</sequence>
<dbReference type="Pfam" id="PF17181">
    <property type="entry name" value="EPF"/>
    <property type="match status" value="1"/>
</dbReference>
<keyword evidence="6" id="KW-0812">Transmembrane</keyword>
<name>D5AAL6_PICSI</name>
<evidence type="ECO:0008006" key="8">
    <source>
        <dbReference type="Google" id="ProtNLM"/>
    </source>
</evidence>
<evidence type="ECO:0000256" key="6">
    <source>
        <dbReference type="SAM" id="Phobius"/>
    </source>
</evidence>
<proteinExistence type="evidence at transcript level"/>
<accession>D5AAL6</accession>
<dbReference type="GO" id="GO:0005576">
    <property type="term" value="C:extracellular region"/>
    <property type="evidence" value="ECO:0007669"/>
    <property type="project" value="UniProtKB-SubCell"/>
</dbReference>
<evidence type="ECO:0000256" key="3">
    <source>
        <dbReference type="ARBA" id="ARBA00022525"/>
    </source>
</evidence>
<dbReference type="GO" id="GO:0010052">
    <property type="term" value="P:guard cell differentiation"/>
    <property type="evidence" value="ECO:0007669"/>
    <property type="project" value="TreeGrafter"/>
</dbReference>
<dbReference type="PANTHER" id="PTHR33109:SF4">
    <property type="entry name" value="EPIDERMAL PATTERNING FACTOR-LIKE PROTEIN 6"/>
    <property type="match status" value="1"/>
</dbReference>
<keyword evidence="6" id="KW-0472">Membrane</keyword>
<evidence type="ECO:0000256" key="1">
    <source>
        <dbReference type="ARBA" id="ARBA00004613"/>
    </source>
</evidence>